<evidence type="ECO:0000313" key="2">
    <source>
        <dbReference type="Proteomes" id="UP001162483"/>
    </source>
</evidence>
<evidence type="ECO:0000313" key="1">
    <source>
        <dbReference type="EMBL" id="CAI9570083.1"/>
    </source>
</evidence>
<keyword evidence="2" id="KW-1185">Reference proteome</keyword>
<dbReference type="EMBL" id="CATNWA010014290">
    <property type="protein sequence ID" value="CAI9570083.1"/>
    <property type="molecule type" value="Genomic_DNA"/>
</dbReference>
<gene>
    <name evidence="1" type="ORF">SPARVUS_LOCUS7047073</name>
</gene>
<comment type="caution">
    <text evidence="1">The sequence shown here is derived from an EMBL/GenBank/DDBJ whole genome shotgun (WGS) entry which is preliminary data.</text>
</comment>
<accession>A0ABN9DC00</accession>
<protein>
    <submittedName>
        <fullName evidence="1">Uncharacterized protein</fullName>
    </submittedName>
</protein>
<reference evidence="1" key="1">
    <citation type="submission" date="2023-05" db="EMBL/GenBank/DDBJ databases">
        <authorList>
            <person name="Stuckert A."/>
        </authorList>
    </citation>
    <scope>NUCLEOTIDE SEQUENCE</scope>
</reference>
<dbReference type="Proteomes" id="UP001162483">
    <property type="component" value="Unassembled WGS sequence"/>
</dbReference>
<proteinExistence type="predicted"/>
<name>A0ABN9DC00_9NEOB</name>
<sequence length="49" mass="5244">MAPCLCPLPGSARSTTIRYPLCPLDTGTLIVVRDLCARSRSCDHGLANK</sequence>
<organism evidence="1 2">
    <name type="scientific">Staurois parvus</name>
    <dbReference type="NCBI Taxonomy" id="386267"/>
    <lineage>
        <taxon>Eukaryota</taxon>
        <taxon>Metazoa</taxon>
        <taxon>Chordata</taxon>
        <taxon>Craniata</taxon>
        <taxon>Vertebrata</taxon>
        <taxon>Euteleostomi</taxon>
        <taxon>Amphibia</taxon>
        <taxon>Batrachia</taxon>
        <taxon>Anura</taxon>
        <taxon>Neobatrachia</taxon>
        <taxon>Ranoidea</taxon>
        <taxon>Ranidae</taxon>
        <taxon>Staurois</taxon>
    </lineage>
</organism>